<keyword evidence="4" id="KW-0808">Transferase</keyword>
<dbReference type="OrthoDB" id="9808602at2"/>
<evidence type="ECO:0000256" key="1">
    <source>
        <dbReference type="ARBA" id="ARBA00006464"/>
    </source>
</evidence>
<dbReference type="GO" id="GO:0016780">
    <property type="term" value="F:phosphotransferase activity, for other substituted phosphate groups"/>
    <property type="evidence" value="ECO:0007669"/>
    <property type="project" value="TreeGrafter"/>
</dbReference>
<name>A0A0J7IGN6_9FLAO</name>
<gene>
    <name evidence="4" type="ORF">ACM46_06655</name>
</gene>
<feature type="transmembrane region" description="Helical" evidence="2">
    <location>
        <begin position="12"/>
        <end position="36"/>
    </location>
</feature>
<evidence type="ECO:0000313" key="5">
    <source>
        <dbReference type="Proteomes" id="UP000036261"/>
    </source>
</evidence>
<keyword evidence="5" id="KW-1185">Reference proteome</keyword>
<sequence>MYRFFFKRVIDFFLSAIGLLLLSPIFILVMIGLVFANNGKPFFFQKRPGKNGKIFSIIKFKTMNDKKDENGKLLSDAERLTTVGLFVRKTSLDEIPQLINVIKGDMSLIGPRPLLVQYLTIYNKHQARRHEVKPGITGWAQVNGRNAISWKQKFDFDVWYVDHISFLLDLKIIFLTIKKVLIREGINQQGESTMEYFTGDDIK</sequence>
<organism evidence="4 5">
    <name type="scientific">Chryseobacterium angstadtii</name>
    <dbReference type="NCBI Taxonomy" id="558151"/>
    <lineage>
        <taxon>Bacteria</taxon>
        <taxon>Pseudomonadati</taxon>
        <taxon>Bacteroidota</taxon>
        <taxon>Flavobacteriia</taxon>
        <taxon>Flavobacteriales</taxon>
        <taxon>Weeksellaceae</taxon>
        <taxon>Chryseobacterium group</taxon>
        <taxon>Chryseobacterium</taxon>
    </lineage>
</organism>
<protein>
    <submittedName>
        <fullName evidence="4">UDP-galactose phosphate transferase</fullName>
    </submittedName>
</protein>
<evidence type="ECO:0000259" key="3">
    <source>
        <dbReference type="Pfam" id="PF02397"/>
    </source>
</evidence>
<dbReference type="AlphaFoldDB" id="A0A0J7IGN6"/>
<keyword evidence="2" id="KW-0472">Membrane</keyword>
<evidence type="ECO:0000313" key="4">
    <source>
        <dbReference type="EMBL" id="KMQ65558.1"/>
    </source>
</evidence>
<keyword evidence="2" id="KW-0812">Transmembrane</keyword>
<keyword evidence="2" id="KW-1133">Transmembrane helix</keyword>
<comment type="caution">
    <text evidence="4">The sequence shown here is derived from an EMBL/GenBank/DDBJ whole genome shotgun (WGS) entry which is preliminary data.</text>
</comment>
<accession>A0A0J7IGN6</accession>
<feature type="domain" description="Bacterial sugar transferase" evidence="3">
    <location>
        <begin position="7"/>
        <end position="181"/>
    </location>
</feature>
<dbReference type="STRING" id="558151.ACM46_06655"/>
<dbReference type="RefSeq" id="WP_048505854.1">
    <property type="nucleotide sequence ID" value="NZ_LFND01000002.1"/>
</dbReference>
<dbReference type="PATRIC" id="fig|558151.6.peg.1395"/>
<dbReference type="PANTHER" id="PTHR30576">
    <property type="entry name" value="COLANIC BIOSYNTHESIS UDP-GLUCOSE LIPID CARRIER TRANSFERASE"/>
    <property type="match status" value="1"/>
</dbReference>
<dbReference type="PANTHER" id="PTHR30576:SF8">
    <property type="entry name" value="UNDECAPRENYL-PHOSPHATE GALACTOSE PHOSPHOTRANSFERASE"/>
    <property type="match status" value="1"/>
</dbReference>
<dbReference type="InterPro" id="IPR003362">
    <property type="entry name" value="Bact_transf"/>
</dbReference>
<dbReference type="EMBL" id="LFND01000002">
    <property type="protein sequence ID" value="KMQ65558.1"/>
    <property type="molecule type" value="Genomic_DNA"/>
</dbReference>
<reference evidence="4 5" key="1">
    <citation type="journal article" date="2013" name="Int. J. Syst. Evol. Microbiol.">
        <title>Chryseobacterium angstadtii sp. nov., isolated from a newt tank.</title>
        <authorList>
            <person name="Kirk K.E."/>
            <person name="Hoffman J.A."/>
            <person name="Smith K.A."/>
            <person name="Strahan B.L."/>
            <person name="Failor K.C."/>
            <person name="Krebs J.E."/>
            <person name="Gale A.N."/>
            <person name="Do T.D."/>
            <person name="Sontag T.C."/>
            <person name="Batties A.M."/>
            <person name="Mistiszyn K."/>
            <person name="Newman J.D."/>
        </authorList>
    </citation>
    <scope>NUCLEOTIDE SEQUENCE [LARGE SCALE GENOMIC DNA]</scope>
    <source>
        <strain evidence="4 5">KM</strain>
    </source>
</reference>
<comment type="similarity">
    <text evidence="1">Belongs to the bacterial sugar transferase family.</text>
</comment>
<evidence type="ECO:0000256" key="2">
    <source>
        <dbReference type="SAM" id="Phobius"/>
    </source>
</evidence>
<proteinExistence type="inferred from homology"/>
<dbReference type="Proteomes" id="UP000036261">
    <property type="component" value="Unassembled WGS sequence"/>
</dbReference>
<dbReference type="Pfam" id="PF02397">
    <property type="entry name" value="Bac_transf"/>
    <property type="match status" value="1"/>
</dbReference>